<dbReference type="GO" id="GO:0020037">
    <property type="term" value="F:heme binding"/>
    <property type="evidence" value="ECO:0007669"/>
    <property type="project" value="InterPro"/>
</dbReference>
<evidence type="ECO:0000313" key="2">
    <source>
        <dbReference type="Proteomes" id="UP001153678"/>
    </source>
</evidence>
<reference evidence="1" key="1">
    <citation type="submission" date="2022-08" db="EMBL/GenBank/DDBJ databases">
        <authorList>
            <person name="Kallberg Y."/>
            <person name="Tangrot J."/>
            <person name="Rosling A."/>
        </authorList>
    </citation>
    <scope>NUCLEOTIDE SEQUENCE</scope>
    <source>
        <strain evidence="1">Wild A</strain>
    </source>
</reference>
<dbReference type="AlphaFoldDB" id="A0A9W4WZL7"/>
<feature type="non-terminal residue" evidence="1">
    <location>
        <position position="1"/>
    </location>
</feature>
<feature type="non-terminal residue" evidence="1">
    <location>
        <position position="158"/>
    </location>
</feature>
<evidence type="ECO:0000313" key="1">
    <source>
        <dbReference type="EMBL" id="CAI2175428.1"/>
    </source>
</evidence>
<dbReference type="InterPro" id="IPR001128">
    <property type="entry name" value="Cyt_P450"/>
</dbReference>
<name>A0A9W4WZL7_9GLOM</name>
<proteinExistence type="predicted"/>
<dbReference type="GO" id="GO:0004497">
    <property type="term" value="F:monooxygenase activity"/>
    <property type="evidence" value="ECO:0007669"/>
    <property type="project" value="InterPro"/>
</dbReference>
<dbReference type="Gene3D" id="1.10.630.10">
    <property type="entry name" value="Cytochrome P450"/>
    <property type="match status" value="1"/>
</dbReference>
<accession>A0A9W4WZL7</accession>
<dbReference type="Pfam" id="PF00067">
    <property type="entry name" value="p450"/>
    <property type="match status" value="1"/>
</dbReference>
<protein>
    <submittedName>
        <fullName evidence="1">13338_t:CDS:1</fullName>
    </submittedName>
</protein>
<keyword evidence="2" id="KW-1185">Reference proteome</keyword>
<sequence length="158" mass="18366">MYALITFIIIFALIAYFIYVRNKIPKGLEGIPFISMLPTILALLQQKHHDEIQDTIAESSRGYDLYLSRFINRTALTINNPLYLKNFFTKIENDDPPKLNMDYRKIVGEFFGDGLIFSNGDKWRTFRKLANPAFNKALSPDIVGKITFELFNFMQQDL</sequence>
<dbReference type="InterPro" id="IPR036396">
    <property type="entry name" value="Cyt_P450_sf"/>
</dbReference>
<gene>
    <name evidence="1" type="ORF">FWILDA_LOCUS7087</name>
</gene>
<organism evidence="1 2">
    <name type="scientific">Funneliformis geosporum</name>
    <dbReference type="NCBI Taxonomy" id="1117311"/>
    <lineage>
        <taxon>Eukaryota</taxon>
        <taxon>Fungi</taxon>
        <taxon>Fungi incertae sedis</taxon>
        <taxon>Mucoromycota</taxon>
        <taxon>Glomeromycotina</taxon>
        <taxon>Glomeromycetes</taxon>
        <taxon>Glomerales</taxon>
        <taxon>Glomeraceae</taxon>
        <taxon>Funneliformis</taxon>
    </lineage>
</organism>
<dbReference type="Proteomes" id="UP001153678">
    <property type="component" value="Unassembled WGS sequence"/>
</dbReference>
<dbReference type="EMBL" id="CAMKVN010001359">
    <property type="protein sequence ID" value="CAI2175428.1"/>
    <property type="molecule type" value="Genomic_DNA"/>
</dbReference>
<dbReference type="GO" id="GO:0005506">
    <property type="term" value="F:iron ion binding"/>
    <property type="evidence" value="ECO:0007669"/>
    <property type="project" value="InterPro"/>
</dbReference>
<dbReference type="SUPFAM" id="SSF48264">
    <property type="entry name" value="Cytochrome P450"/>
    <property type="match status" value="1"/>
</dbReference>
<dbReference type="GO" id="GO:0016705">
    <property type="term" value="F:oxidoreductase activity, acting on paired donors, with incorporation or reduction of molecular oxygen"/>
    <property type="evidence" value="ECO:0007669"/>
    <property type="project" value="InterPro"/>
</dbReference>
<comment type="caution">
    <text evidence="1">The sequence shown here is derived from an EMBL/GenBank/DDBJ whole genome shotgun (WGS) entry which is preliminary data.</text>
</comment>
<dbReference type="OrthoDB" id="1470350at2759"/>